<evidence type="ECO:0000313" key="5">
    <source>
        <dbReference type="Proteomes" id="UP000295517"/>
    </source>
</evidence>
<dbReference type="InterPro" id="IPR007497">
    <property type="entry name" value="SIMPL/DUF541"/>
</dbReference>
<dbReference type="OrthoDB" id="9806540at2"/>
<dbReference type="PANTHER" id="PTHR34387">
    <property type="entry name" value="SLR1258 PROTEIN"/>
    <property type="match status" value="1"/>
</dbReference>
<organism evidence="2 4">
    <name type="scientific">Legionella israelensis</name>
    <dbReference type="NCBI Taxonomy" id="454"/>
    <lineage>
        <taxon>Bacteria</taxon>
        <taxon>Pseudomonadati</taxon>
        <taxon>Pseudomonadota</taxon>
        <taxon>Gammaproteobacteria</taxon>
        <taxon>Legionellales</taxon>
        <taxon>Legionellaceae</taxon>
        <taxon>Legionella</taxon>
    </lineage>
</organism>
<dbReference type="InterPro" id="IPR052022">
    <property type="entry name" value="26kDa_periplasmic_antigen"/>
</dbReference>
<dbReference type="EMBL" id="LNYH01000021">
    <property type="protein sequence ID" value="KTD31509.1"/>
    <property type="molecule type" value="Genomic_DNA"/>
</dbReference>
<dbReference type="PATRIC" id="fig|454.4.peg.625"/>
<dbReference type="Pfam" id="PF04402">
    <property type="entry name" value="SIMPL"/>
    <property type="match status" value="1"/>
</dbReference>
<feature type="compositionally biased region" description="Low complexity" evidence="1">
    <location>
        <begin position="102"/>
        <end position="115"/>
    </location>
</feature>
<feature type="region of interest" description="Disordered" evidence="1">
    <location>
        <begin position="96"/>
        <end position="115"/>
    </location>
</feature>
<keyword evidence="4" id="KW-1185">Reference proteome</keyword>
<name>A0A0W0WGR9_9GAMM</name>
<dbReference type="AlphaFoldDB" id="A0A0W0WGR9"/>
<protein>
    <submittedName>
        <fullName evidence="3">SIMPL domain-containing protein</fullName>
    </submittedName>
</protein>
<dbReference type="STRING" id="454.Lisr_0592"/>
<evidence type="ECO:0000256" key="1">
    <source>
        <dbReference type="SAM" id="MobiDB-lite"/>
    </source>
</evidence>
<dbReference type="GO" id="GO:0006974">
    <property type="term" value="P:DNA damage response"/>
    <property type="evidence" value="ECO:0007669"/>
    <property type="project" value="TreeGrafter"/>
</dbReference>
<dbReference type="PIRSF" id="PIRSF029033">
    <property type="entry name" value="UCP029033"/>
    <property type="match status" value="1"/>
</dbReference>
<gene>
    <name evidence="3" type="ORF">E3983_01485</name>
    <name evidence="2" type="ORF">Lisr_0592</name>
</gene>
<dbReference type="Proteomes" id="UP000054761">
    <property type="component" value="Unassembled WGS sequence"/>
</dbReference>
<accession>A0A0W0WGR9</accession>
<dbReference type="RefSeq" id="WP_082636474.1">
    <property type="nucleotide sequence ID" value="NZ_CAAAJA010000006.1"/>
</dbReference>
<dbReference type="PANTHER" id="PTHR34387:SF2">
    <property type="entry name" value="SLR1258 PROTEIN"/>
    <property type="match status" value="1"/>
</dbReference>
<evidence type="ECO:0000313" key="3">
    <source>
        <dbReference type="EMBL" id="QBR83140.1"/>
    </source>
</evidence>
<sequence length="235" mass="25731">MMSGKMIVASLLLALGFAVSGFFISSGLVESRKELRYVSVKGLAERVVKADQALWTINFKLVNNELPALYQAIEDAQAKVKQFLLKQGFKENEISNNPISVNDNQSNSYNSQNQNLPRYTADAGITVSTKRVDMIQTTEEKTGDLVAQGVVVTSSNAIYRFNGLNDIKPAMLDEATASAHTAAQSFAHHAKAKLGYIRKALQGLFTISDANSTYDSGNAIMKKVRVVTTVEYQLQ</sequence>
<dbReference type="Proteomes" id="UP000295517">
    <property type="component" value="Chromosome"/>
</dbReference>
<proteinExistence type="predicted"/>
<dbReference type="Gene3D" id="3.30.70.2970">
    <property type="entry name" value="Protein of unknown function (DUF541), domain 2"/>
    <property type="match status" value="1"/>
</dbReference>
<dbReference type="EMBL" id="CP038254">
    <property type="protein sequence ID" value="QBR83140.1"/>
    <property type="molecule type" value="Genomic_DNA"/>
</dbReference>
<evidence type="ECO:0000313" key="2">
    <source>
        <dbReference type="EMBL" id="KTD31509.1"/>
    </source>
</evidence>
<reference evidence="2 4" key="1">
    <citation type="submission" date="2015-11" db="EMBL/GenBank/DDBJ databases">
        <title>Genomic analysis of 38 Legionella species identifies large and diverse effector repertoires.</title>
        <authorList>
            <person name="Burstein D."/>
            <person name="Amaro F."/>
            <person name="Zusman T."/>
            <person name="Lifshitz Z."/>
            <person name="Cohen O."/>
            <person name="Gilbert J.A."/>
            <person name="Pupko T."/>
            <person name="Shuman H.A."/>
            <person name="Segal G."/>
        </authorList>
    </citation>
    <scope>NUCLEOTIDE SEQUENCE [LARGE SCALE GENOMIC DNA]</scope>
    <source>
        <strain evidence="2 4">Bercovier 4</strain>
    </source>
</reference>
<evidence type="ECO:0000313" key="4">
    <source>
        <dbReference type="Proteomes" id="UP000054761"/>
    </source>
</evidence>
<reference evidence="3 5" key="2">
    <citation type="submission" date="2019-03" db="EMBL/GenBank/DDBJ databases">
        <title>Diverse conjugative elements silence natural transformation in Legionella species.</title>
        <authorList>
            <person name="Durieux I."/>
            <person name="Ginevra C."/>
            <person name="Attaiech L."/>
            <person name="Picq K."/>
            <person name="Juan P.A."/>
            <person name="Jarraud S."/>
            <person name="Charpentier X."/>
        </authorList>
    </citation>
    <scope>NUCLEOTIDE SEQUENCE [LARGE SCALE GENOMIC DNA]</scope>
    <source>
        <strain evidence="3 5">HL-0427-4011</strain>
    </source>
</reference>
<dbReference type="InterPro" id="IPR016907">
    <property type="entry name" value="UCP029033"/>
</dbReference>